<gene>
    <name evidence="2" type="ORF">F0U44_12900</name>
</gene>
<dbReference type="PANTHER" id="PTHR46127:SF1">
    <property type="entry name" value="CILIA- AND FLAGELLA-ASSOCIATED PROTEIN 65"/>
    <property type="match status" value="1"/>
</dbReference>
<organism evidence="2 3">
    <name type="scientific">Nocardioides humilatus</name>
    <dbReference type="NCBI Taxonomy" id="2607660"/>
    <lineage>
        <taxon>Bacteria</taxon>
        <taxon>Bacillati</taxon>
        <taxon>Actinomycetota</taxon>
        <taxon>Actinomycetes</taxon>
        <taxon>Propionibacteriales</taxon>
        <taxon>Nocardioidaceae</taxon>
        <taxon>Nocardioides</taxon>
    </lineage>
</organism>
<keyword evidence="3" id="KW-1185">Reference proteome</keyword>
<dbReference type="GO" id="GO:0005975">
    <property type="term" value="P:carbohydrate metabolic process"/>
    <property type="evidence" value="ECO:0007669"/>
    <property type="project" value="UniProtKB-ARBA"/>
</dbReference>
<keyword evidence="1" id="KW-0732">Signal</keyword>
<proteinExistence type="predicted"/>
<evidence type="ECO:0000313" key="2">
    <source>
        <dbReference type="EMBL" id="KAA1419333.1"/>
    </source>
</evidence>
<dbReference type="InterPro" id="IPR006311">
    <property type="entry name" value="TAT_signal"/>
</dbReference>
<dbReference type="PROSITE" id="PS51318">
    <property type="entry name" value="TAT"/>
    <property type="match status" value="1"/>
</dbReference>
<accession>A0A5B1LFB6</accession>
<dbReference type="InterPro" id="IPR052614">
    <property type="entry name" value="CFAP65"/>
</dbReference>
<dbReference type="Gene3D" id="2.60.40.10">
    <property type="entry name" value="Immunoglobulins"/>
    <property type="match status" value="5"/>
</dbReference>
<reference evidence="2 3" key="2">
    <citation type="submission" date="2019-09" db="EMBL/GenBank/DDBJ databases">
        <authorList>
            <person name="Jin C."/>
        </authorList>
    </citation>
    <scope>NUCLEOTIDE SEQUENCE [LARGE SCALE GENOMIC DNA]</scope>
    <source>
        <strain evidence="2 3">BN130099</strain>
    </source>
</reference>
<name>A0A5B1LFB6_9ACTN</name>
<dbReference type="RefSeq" id="WP_149728667.1">
    <property type="nucleotide sequence ID" value="NZ_VUJV01000003.1"/>
</dbReference>
<dbReference type="PANTHER" id="PTHR46127">
    <property type="entry name" value="CILIA- AND FLAGELLA-ASSOCIATED PROTEIN 65"/>
    <property type="match status" value="1"/>
</dbReference>
<dbReference type="AlphaFoldDB" id="A0A5B1LFB6"/>
<dbReference type="EMBL" id="VUJV01000003">
    <property type="protein sequence ID" value="KAA1419333.1"/>
    <property type="molecule type" value="Genomic_DNA"/>
</dbReference>
<sequence>MHTISRWSILTLAALLALLAAPFLAPAPAHAAAPTFEITPSTLQFGTVVVGDERWQNVTIQNTSSVQLGFAVGEISPSASGVDFVPEMNEGACMVDAGAVAVVPAEQFCSFLFHYKPTGAKATNASTKVSAYVFQGAAPRSAQSINGLRAAATKTLQIKGTGGSVKYTVNPDDAAFGNVSVDGSKTIPISVTNNTAAALAFDSAMVAPTDGLFAIHREFVGEDQGDCSVQTGSGNRSVVLATGGTCTIQYTFNPTAKGKQTGQARINAWVVPGETPGSLIATSGPPTTSSPLTLTGTGAAPTISVDQTTLSFGQITTGSTATGTVLVKNTSNVKIALGAHITDPEFPPYTYDVNSPSDACQRNADTGVVLVPDQTCRMSFSFYAAQDGNAGTGKVKVDLFSYPNATQGSDVNTVNFTPDASMTLSLKGSGKAPTAAAAPKSVTIPEIMVGQSSQASFTVKNTSSSPISIEPTVAEGGTISVTYDSGECYFYDPYLGQYSARTVAPGSSCVVGLSYFAVAEGNTTAKVVLGLRAATGADGDYKAPSSQFPSTESVTVKASAKGPTVAANPSAPKFPVTPTEGTSIMTVELTNTSNEQVVIDPQLPPGPFAIDYSTGTCVSEDGFGGYYVPRLAPGAPCSLVLTYTASRNGGEAADLQLFTRLSTGPAGSYVYPGGGPGTVTTVKVKGTGKAPTIATTSTTFPSTLLGTTSSMLVTVTNTSNGPITIDPQIPGATFSADFYPGGGDDCRVDDPFVFKTYLQTVAAGGTCNVLVTYQPGAVGAESVVADFRVRGSSGADNAFALRPNSPGVPREVTFKGTATAPTVTLNPKAPAFPVTTVGTTSYLDVVVTNTTSEQITVAPSLGATQVFTIVEGADECTYYDPFFGSKLQRVAPGQTCVVRLAFAPTKAGAAPNADLFLQLRVLRSAGADGAYISPETGPSVTTSVSVKGSGKAAG</sequence>
<dbReference type="Proteomes" id="UP000325003">
    <property type="component" value="Unassembled WGS sequence"/>
</dbReference>
<feature type="signal peptide" evidence="1">
    <location>
        <begin position="1"/>
        <end position="31"/>
    </location>
</feature>
<evidence type="ECO:0000313" key="3">
    <source>
        <dbReference type="Proteomes" id="UP000325003"/>
    </source>
</evidence>
<evidence type="ECO:0000256" key="1">
    <source>
        <dbReference type="SAM" id="SignalP"/>
    </source>
</evidence>
<reference evidence="2 3" key="1">
    <citation type="submission" date="2019-09" db="EMBL/GenBank/DDBJ databases">
        <title>Nocardioides panacisoli sp. nov., isolated from the soil of a ginseng field.</title>
        <authorList>
            <person name="Cho C."/>
        </authorList>
    </citation>
    <scope>NUCLEOTIDE SEQUENCE [LARGE SCALE GENOMIC DNA]</scope>
    <source>
        <strain evidence="2 3">BN130099</strain>
    </source>
</reference>
<dbReference type="InterPro" id="IPR013783">
    <property type="entry name" value="Ig-like_fold"/>
</dbReference>
<protein>
    <submittedName>
        <fullName evidence="2">Choice-of-anchor D domain-containing protein</fullName>
    </submittedName>
</protein>
<feature type="chain" id="PRO_5023018219" evidence="1">
    <location>
        <begin position="32"/>
        <end position="954"/>
    </location>
</feature>
<dbReference type="NCBIfam" id="NF012200">
    <property type="entry name" value="choice_anch_D"/>
    <property type="match status" value="4"/>
</dbReference>
<comment type="caution">
    <text evidence="2">The sequence shown here is derived from an EMBL/GenBank/DDBJ whole genome shotgun (WGS) entry which is preliminary data.</text>
</comment>